<name>A0ABN7S264_OIKDI</name>
<feature type="compositionally biased region" description="Basic residues" evidence="1">
    <location>
        <begin position="172"/>
        <end position="198"/>
    </location>
</feature>
<evidence type="ECO:0000313" key="3">
    <source>
        <dbReference type="Proteomes" id="UP001158576"/>
    </source>
</evidence>
<feature type="region of interest" description="Disordered" evidence="1">
    <location>
        <begin position="172"/>
        <end position="207"/>
    </location>
</feature>
<evidence type="ECO:0000313" key="2">
    <source>
        <dbReference type="EMBL" id="CAG5090904.1"/>
    </source>
</evidence>
<dbReference type="Pfam" id="PF10238">
    <property type="entry name" value="Eapp_C"/>
    <property type="match status" value="1"/>
</dbReference>
<reference evidence="2 3" key="1">
    <citation type="submission" date="2021-04" db="EMBL/GenBank/DDBJ databases">
        <authorList>
            <person name="Bliznina A."/>
        </authorList>
    </citation>
    <scope>NUCLEOTIDE SEQUENCE [LARGE SCALE GENOMIC DNA]</scope>
</reference>
<protein>
    <submittedName>
        <fullName evidence="2">Oidioi.mRNA.OKI2018_I69.PAR.g12760.t1.cds</fullName>
    </submittedName>
</protein>
<feature type="compositionally biased region" description="Polar residues" evidence="1">
    <location>
        <begin position="49"/>
        <end position="71"/>
    </location>
</feature>
<proteinExistence type="predicted"/>
<feature type="region of interest" description="Disordered" evidence="1">
    <location>
        <begin position="49"/>
        <end position="120"/>
    </location>
</feature>
<sequence>MDYDDELRHDCEVTGEVLQRDEAEDIIDDFEAEMEAELDDIVSHASKTWANDLASPNDTPSTSKAKPNGSETHYDKDYFDSSDEEEPSRNRRKLSNDELLYNPDADEEDEKWMASQSKSHKKAKMSDAVLNCPACMTVICVDCQRHATYQHQYRAMFTMNCTVDSENVLKYKKKTVKKRGRKKRAAKEKARRRSRSKSLNRASDATDSEAEDLYHPVKCNVCDTEVGVFDHDEVVHFFNVIASH</sequence>
<keyword evidence="3" id="KW-1185">Reference proteome</keyword>
<dbReference type="PANTHER" id="PTHR15967">
    <property type="entry name" value="E2F-ASSOCIATED PHOSPHOPROTEIN"/>
    <property type="match status" value="1"/>
</dbReference>
<organism evidence="2 3">
    <name type="scientific">Oikopleura dioica</name>
    <name type="common">Tunicate</name>
    <dbReference type="NCBI Taxonomy" id="34765"/>
    <lineage>
        <taxon>Eukaryota</taxon>
        <taxon>Metazoa</taxon>
        <taxon>Chordata</taxon>
        <taxon>Tunicata</taxon>
        <taxon>Appendicularia</taxon>
        <taxon>Copelata</taxon>
        <taxon>Oikopleuridae</taxon>
        <taxon>Oikopleura</taxon>
    </lineage>
</organism>
<dbReference type="Proteomes" id="UP001158576">
    <property type="component" value="Chromosome PAR"/>
</dbReference>
<dbReference type="EMBL" id="OU015568">
    <property type="protein sequence ID" value="CAG5090904.1"/>
    <property type="molecule type" value="Genomic_DNA"/>
</dbReference>
<accession>A0ABN7S264</accession>
<evidence type="ECO:0000256" key="1">
    <source>
        <dbReference type="SAM" id="MobiDB-lite"/>
    </source>
</evidence>
<gene>
    <name evidence="2" type="ORF">OKIOD_LOCUS4318</name>
</gene>
<dbReference type="PANTHER" id="PTHR15967:SF0">
    <property type="entry name" value="E2F-ASSOCIATED PHOSPHOPROTEIN"/>
    <property type="match status" value="1"/>
</dbReference>
<dbReference type="InterPro" id="IPR019370">
    <property type="entry name" value="E2F-assoc_phosphoprotein"/>
</dbReference>